<comment type="caution">
    <text evidence="1">The sequence shown here is derived from an EMBL/GenBank/DDBJ whole genome shotgun (WGS) entry which is preliminary data.</text>
</comment>
<keyword evidence="2" id="KW-1185">Reference proteome</keyword>
<protein>
    <submittedName>
        <fullName evidence="1">Uncharacterized protein</fullName>
    </submittedName>
</protein>
<proteinExistence type="predicted"/>
<evidence type="ECO:0000313" key="2">
    <source>
        <dbReference type="Proteomes" id="UP001234297"/>
    </source>
</evidence>
<reference evidence="1 2" key="1">
    <citation type="journal article" date="2022" name="Hortic Res">
        <title>A haplotype resolved chromosomal level avocado genome allows analysis of novel avocado genes.</title>
        <authorList>
            <person name="Nath O."/>
            <person name="Fletcher S.J."/>
            <person name="Hayward A."/>
            <person name="Shaw L.M."/>
            <person name="Masouleh A.K."/>
            <person name="Furtado A."/>
            <person name="Henry R.J."/>
            <person name="Mitter N."/>
        </authorList>
    </citation>
    <scope>NUCLEOTIDE SEQUENCE [LARGE SCALE GENOMIC DNA]</scope>
    <source>
        <strain evidence="2">cv. Hass</strain>
    </source>
</reference>
<evidence type="ECO:0000313" key="1">
    <source>
        <dbReference type="EMBL" id="KAJ8617241.1"/>
    </source>
</evidence>
<sequence length="1449" mass="158088">MRGGKLEIAALPPLSSAVKWTFQFSSALRGGKLAIAALPPLPSAVKSVFQFSSALRGGKLEIALTLRVLRLYSDTHAALPPLASAVNWHFPVFLHYERRKTRNCSFTAALVGGKVDLSVFLRSERRKTGNCSFTAAPIGGKVGFPVFLRSERRKTGNCTYAAALPPLASAVNWHFPVFLHYERRKTRNCSFTAALVGGKVDLSVFLRSERRKTGNCSFTAAPIGGKVGFPVFLRSERRKTGNCTYAAALPPFSSAVKWTFQFSSALRGGKLAIAALPPLPSAVNSVFQFSSALRGGKLEIALTLRVLRLYSDTHAALPQLAWAVNWHFPVFLHYERRKTGNCTFTAALVGGKLDLPVFLRSERRKTGNCSFTAAPIGGKVGFPVFLRSERRKTGNCTYAAALPPLASAVNWHFPVFLHSERRKSGNCSFTAALVGGKVDLSVFLRSERRKTGNCSFTAAPNGGKVGFPVFLRSERRKTGNCTYAAERRKTERSTLPPTALPPLPTAVKSVFQVSSALRGGKLEIAHTLRVLRLYSDTHAALPPLASAVNWHFPVFLHSERRKSGNCSFTAALVGGKVDLSVFLRSERRKTGNCSFTAAPNGGKVGFPVFLRSERRKTGNCTYAAERRKTERSTLPPTALPPLPTAVKSVFQVSSALRGGKLEIAHTLRVLRLYSDTHAALPPLASAVNWHFPIFLHSERRKSGNCSFTAALVGGKVDLLVFLRSERRKTGNCSFTAAPNGGKVGFPVFLRSERRKTGNCTYAAERRKTERSTLPPTALPPLPTAVKSVFQVSSALRGGKLEIAHTLRVLRLYSDTHAALPPLASAVNWHFPIFLHSERRKSGNCSFTAALVGGKVDLSVFLRSERRKTGNQSFTAAPNGGKVGFPVFLRSERRKTGNCTYAAERRKTERSTLPPTALPPLPTAVKSVFQVSSALRGGKLEIAHTLRVLRLYSDTHAALPPLASAVNWHFPIFLHSERRKSGNCSFTAALVGGKVDLSVFLRSERRKTGNCSFTAAPNGGKVGFPVFLRSERRKTGNCTYAAERRKTERSTLPPTALPPLPTAVKSVFQVSSALRGGKLEIAHTLRVLRLYSDTHAALPPLASAVNWHFPIFLHSERRKSGNCSFTAALVGGKVDLSVFLRSERRKTGNCSFTAALNGGKVGFPVFLRSERRKTGNCTYAAERRKTERSTLPPTALPPLPTAVKSVFQVSSALRGGKLEIAHTLRVLRLYSDTHAALPPLASAVNWHFPIFLHSERRKSGNCSFTAALVGGKVDLSVFLRSERRKTGNCSFIAAPNGGKVGFPVFLRSERRKTGNCTYAAALPPLASAVNWHFPVFLHSERRKTGNCSFTAALVGGKVDLPVFLRSERRKTGNCSFTAAPNGGKVGFPVFLRSERRKTGNCTYAAGTCVGNLSIRFFNPLFPSFACCWAMGRGVVLQNEGWTCVNNNWVK</sequence>
<accession>A0ACC2K8B1</accession>
<gene>
    <name evidence="1" type="ORF">MRB53_013427</name>
</gene>
<dbReference type="EMBL" id="CM056812">
    <property type="protein sequence ID" value="KAJ8617241.1"/>
    <property type="molecule type" value="Genomic_DNA"/>
</dbReference>
<name>A0ACC2K8B1_PERAE</name>
<dbReference type="Proteomes" id="UP001234297">
    <property type="component" value="Chromosome 4"/>
</dbReference>
<organism evidence="1 2">
    <name type="scientific">Persea americana</name>
    <name type="common">Avocado</name>
    <dbReference type="NCBI Taxonomy" id="3435"/>
    <lineage>
        <taxon>Eukaryota</taxon>
        <taxon>Viridiplantae</taxon>
        <taxon>Streptophyta</taxon>
        <taxon>Embryophyta</taxon>
        <taxon>Tracheophyta</taxon>
        <taxon>Spermatophyta</taxon>
        <taxon>Magnoliopsida</taxon>
        <taxon>Magnoliidae</taxon>
        <taxon>Laurales</taxon>
        <taxon>Lauraceae</taxon>
        <taxon>Persea</taxon>
    </lineage>
</organism>